<dbReference type="GO" id="GO:0008270">
    <property type="term" value="F:zinc ion binding"/>
    <property type="evidence" value="ECO:0007669"/>
    <property type="project" value="UniProtKB-KW"/>
</dbReference>
<reference evidence="6" key="1">
    <citation type="journal article" date="2019" name="bioRxiv">
        <title>The Genome of the Zebra Mussel, Dreissena polymorpha: A Resource for Invasive Species Research.</title>
        <authorList>
            <person name="McCartney M.A."/>
            <person name="Auch B."/>
            <person name="Kono T."/>
            <person name="Mallez S."/>
            <person name="Zhang Y."/>
            <person name="Obille A."/>
            <person name="Becker A."/>
            <person name="Abrahante J.E."/>
            <person name="Garbe J."/>
            <person name="Badalamenti J.P."/>
            <person name="Herman A."/>
            <person name="Mangelson H."/>
            <person name="Liachko I."/>
            <person name="Sullivan S."/>
            <person name="Sone E.D."/>
            <person name="Koren S."/>
            <person name="Silverstein K.A.T."/>
            <person name="Beckman K.B."/>
            <person name="Gohl D.M."/>
        </authorList>
    </citation>
    <scope>NUCLEOTIDE SEQUENCE</scope>
    <source>
        <strain evidence="6">Duluth1</strain>
        <tissue evidence="6">Whole animal</tissue>
    </source>
</reference>
<reference evidence="6" key="2">
    <citation type="submission" date="2020-11" db="EMBL/GenBank/DDBJ databases">
        <authorList>
            <person name="McCartney M.A."/>
            <person name="Auch B."/>
            <person name="Kono T."/>
            <person name="Mallez S."/>
            <person name="Becker A."/>
            <person name="Gohl D.M."/>
            <person name="Silverstein K.A.T."/>
            <person name="Koren S."/>
            <person name="Bechman K.B."/>
            <person name="Herman A."/>
            <person name="Abrahante J.E."/>
            <person name="Garbe J."/>
        </authorList>
    </citation>
    <scope>NUCLEOTIDE SEQUENCE</scope>
    <source>
        <strain evidence="6">Duluth1</strain>
        <tissue evidence="6">Whole animal</tissue>
    </source>
</reference>
<feature type="compositionally biased region" description="Basic and acidic residues" evidence="4">
    <location>
        <begin position="305"/>
        <end position="318"/>
    </location>
</feature>
<dbReference type="OrthoDB" id="6161485at2759"/>
<gene>
    <name evidence="6" type="ORF">DPMN_180724</name>
</gene>
<organism evidence="6 7">
    <name type="scientific">Dreissena polymorpha</name>
    <name type="common">Zebra mussel</name>
    <name type="synonym">Mytilus polymorpha</name>
    <dbReference type="NCBI Taxonomy" id="45954"/>
    <lineage>
        <taxon>Eukaryota</taxon>
        <taxon>Metazoa</taxon>
        <taxon>Spiralia</taxon>
        <taxon>Lophotrochozoa</taxon>
        <taxon>Mollusca</taxon>
        <taxon>Bivalvia</taxon>
        <taxon>Autobranchia</taxon>
        <taxon>Heteroconchia</taxon>
        <taxon>Euheterodonta</taxon>
        <taxon>Imparidentia</taxon>
        <taxon>Neoheterodontei</taxon>
        <taxon>Myida</taxon>
        <taxon>Dreissenoidea</taxon>
        <taxon>Dreissenidae</taxon>
        <taxon>Dreissena</taxon>
    </lineage>
</organism>
<evidence type="ECO:0000259" key="5">
    <source>
        <dbReference type="Pfam" id="PF04500"/>
    </source>
</evidence>
<feature type="compositionally biased region" description="Basic and acidic residues" evidence="4">
    <location>
        <begin position="205"/>
        <end position="218"/>
    </location>
</feature>
<keyword evidence="7" id="KW-1185">Reference proteome</keyword>
<protein>
    <recommendedName>
        <fullName evidence="5">FLYWCH-type domain-containing protein</fullName>
    </recommendedName>
</protein>
<evidence type="ECO:0000313" key="6">
    <source>
        <dbReference type="EMBL" id="KAH3746317.1"/>
    </source>
</evidence>
<evidence type="ECO:0000256" key="3">
    <source>
        <dbReference type="ARBA" id="ARBA00022833"/>
    </source>
</evidence>
<dbReference type="InterPro" id="IPR007588">
    <property type="entry name" value="Znf_FLYWCH"/>
</dbReference>
<proteinExistence type="predicted"/>
<feature type="region of interest" description="Disordered" evidence="4">
    <location>
        <begin position="348"/>
        <end position="370"/>
    </location>
</feature>
<dbReference type="Gene3D" id="2.20.25.240">
    <property type="match status" value="1"/>
</dbReference>
<evidence type="ECO:0000256" key="4">
    <source>
        <dbReference type="SAM" id="MobiDB-lite"/>
    </source>
</evidence>
<feature type="domain" description="FLYWCH-type" evidence="5">
    <location>
        <begin position="443"/>
        <end position="493"/>
    </location>
</feature>
<dbReference type="Proteomes" id="UP000828390">
    <property type="component" value="Unassembled WGS sequence"/>
</dbReference>
<keyword evidence="3" id="KW-0862">Zinc</keyword>
<keyword evidence="2" id="KW-0863">Zinc-finger</keyword>
<keyword evidence="1" id="KW-0479">Metal-binding</keyword>
<evidence type="ECO:0000256" key="1">
    <source>
        <dbReference type="ARBA" id="ARBA00022723"/>
    </source>
</evidence>
<evidence type="ECO:0000256" key="2">
    <source>
        <dbReference type="ARBA" id="ARBA00022771"/>
    </source>
</evidence>
<dbReference type="Pfam" id="PF04500">
    <property type="entry name" value="FLYWCH"/>
    <property type="match status" value="1"/>
</dbReference>
<accession>A0A9D4DDU0</accession>
<comment type="caution">
    <text evidence="6">The sequence shown here is derived from an EMBL/GenBank/DDBJ whole genome shotgun (WGS) entry which is preliminary data.</text>
</comment>
<sequence length="498" mass="56228">MQLYCGRKLDKMVSSMGTIPAYSTIIQIMIKQQIHELLRRLADTGEESVVLIANVHDGSRSALGSPKGENFMQEPLLEHTGVVSNFFKHFTCHLRHNELMISDSQLNVKVIQAEMQGGQLLHNSPTFKGRQVVQSDEDERSRDFSNIIRVKSESNQSIDQTVSRLVKRILSESKKREAESYKSFDSNAGLSGRKRSNQYLTPRSPDLHFENTKDERYGSHKRRRISEFFPAIKSPPESTKGWASDSRQISERCEASDRDVDSVDKQSEHESNTDGIVIVKTEPESEEYDNPLNGALPGETPQAIDDGRNVRKNSRSDQEQSNNAMDARCETDGTGDYIDTNAKIATSKTRGKKLGDERPQCPDGDESGSDLELVVSSCPTVHIEEDDIDLPFVQDYYSNAKTPVRINCGRPYRPRKTLGYDVKHLDKDGPDGSLQYTPSYKTGHFNLRVRGFSYIRDKVGKLGTVYWKCRHAGCKGRAIKRDNEVILSKDHNHDPDEN</sequence>
<evidence type="ECO:0000313" key="7">
    <source>
        <dbReference type="Proteomes" id="UP000828390"/>
    </source>
</evidence>
<dbReference type="AlphaFoldDB" id="A0A9D4DDU0"/>
<feature type="region of interest" description="Disordered" evidence="4">
    <location>
        <begin position="177"/>
        <end position="333"/>
    </location>
</feature>
<feature type="compositionally biased region" description="Basic and acidic residues" evidence="4">
    <location>
        <begin position="248"/>
        <end position="272"/>
    </location>
</feature>
<dbReference type="EMBL" id="JAIWYP010000010">
    <property type="protein sequence ID" value="KAH3746317.1"/>
    <property type="molecule type" value="Genomic_DNA"/>
</dbReference>
<name>A0A9D4DDU0_DREPO</name>